<dbReference type="PROSITE" id="PS51689">
    <property type="entry name" value="SAM_RNA_A_N6_MT"/>
    <property type="match status" value="1"/>
</dbReference>
<dbReference type="EMBL" id="JANFLP010000008">
    <property type="protein sequence ID" value="MCQ1949716.1"/>
    <property type="molecule type" value="Genomic_DNA"/>
</dbReference>
<feature type="binding site" evidence="5">
    <location>
        <position position="100"/>
    </location>
    <ligand>
        <name>S-adenosyl-L-methionine</name>
        <dbReference type="ChEBI" id="CHEBI:59789"/>
    </ligand>
</feature>
<name>A0ABT1NPQ3_9MICC</name>
<feature type="binding site" evidence="5">
    <location>
        <position position="86"/>
    </location>
    <ligand>
        <name>S-adenosyl-L-methionine</name>
        <dbReference type="ChEBI" id="CHEBI:59789"/>
    </ligand>
</feature>
<evidence type="ECO:0000259" key="7">
    <source>
        <dbReference type="SMART" id="SM00650"/>
    </source>
</evidence>
<keyword evidence="4 5" id="KW-0694">RNA-binding</keyword>
<comment type="caution">
    <text evidence="8">The sequence shown here is derived from an EMBL/GenBank/DDBJ whole genome shotgun (WGS) entry which is preliminary data.</text>
</comment>
<reference evidence="8 9" key="1">
    <citation type="submission" date="2022-07" db="EMBL/GenBank/DDBJ databases">
        <title>Novel species in genus Arthrobacter.</title>
        <authorList>
            <person name="Liu Y."/>
        </authorList>
    </citation>
    <scope>NUCLEOTIDE SEQUENCE [LARGE SCALE GENOMIC DNA]</scope>
    <source>
        <strain evidence="9">zg-Y859</strain>
    </source>
</reference>
<dbReference type="NCBIfam" id="NF000499">
    <property type="entry name" value="Erm23S_rRNA_broad"/>
    <property type="match status" value="1"/>
</dbReference>
<dbReference type="Pfam" id="PF00398">
    <property type="entry name" value="RrnaAD"/>
    <property type="match status" value="1"/>
</dbReference>
<keyword evidence="2 5" id="KW-0808">Transferase</keyword>
<dbReference type="SUPFAM" id="SSF53335">
    <property type="entry name" value="S-adenosyl-L-methionine-dependent methyltransferases"/>
    <property type="match status" value="1"/>
</dbReference>
<feature type="binding site" evidence="5">
    <location>
        <position position="18"/>
    </location>
    <ligand>
        <name>S-adenosyl-L-methionine</name>
        <dbReference type="ChEBI" id="CHEBI:59789"/>
    </ligand>
</feature>
<gene>
    <name evidence="8" type="primary">erm</name>
    <name evidence="8" type="ORF">NNX28_07205</name>
</gene>
<feature type="binding site" evidence="5">
    <location>
        <position position="16"/>
    </location>
    <ligand>
        <name>S-adenosyl-L-methionine</name>
        <dbReference type="ChEBI" id="CHEBI:59789"/>
    </ligand>
</feature>
<keyword evidence="1 5" id="KW-0489">Methyltransferase</keyword>
<accession>A0ABT1NPQ3</accession>
<dbReference type="InterPro" id="IPR001737">
    <property type="entry name" value="KsgA/Erm"/>
</dbReference>
<evidence type="ECO:0000313" key="9">
    <source>
        <dbReference type="Proteomes" id="UP001206924"/>
    </source>
</evidence>
<dbReference type="GO" id="GO:0032259">
    <property type="term" value="P:methylation"/>
    <property type="evidence" value="ECO:0007669"/>
    <property type="project" value="UniProtKB-KW"/>
</dbReference>
<dbReference type="PANTHER" id="PTHR11727:SF7">
    <property type="entry name" value="DIMETHYLADENOSINE TRANSFERASE-RELATED"/>
    <property type="match status" value="1"/>
</dbReference>
<dbReference type="CDD" id="cd02440">
    <property type="entry name" value="AdoMet_MTases"/>
    <property type="match status" value="1"/>
</dbReference>
<evidence type="ECO:0000256" key="3">
    <source>
        <dbReference type="ARBA" id="ARBA00022691"/>
    </source>
</evidence>
<dbReference type="PANTHER" id="PTHR11727">
    <property type="entry name" value="DIMETHYLADENOSINE TRANSFERASE"/>
    <property type="match status" value="1"/>
</dbReference>
<evidence type="ECO:0000256" key="6">
    <source>
        <dbReference type="SAM" id="MobiDB-lite"/>
    </source>
</evidence>
<feature type="binding site" evidence="5">
    <location>
        <position position="64"/>
    </location>
    <ligand>
        <name>S-adenosyl-L-methionine</name>
        <dbReference type="ChEBI" id="CHEBI:59789"/>
    </ligand>
</feature>
<dbReference type="RefSeq" id="WP_255865285.1">
    <property type="nucleotide sequence ID" value="NZ_CP104263.1"/>
</dbReference>
<evidence type="ECO:0000256" key="4">
    <source>
        <dbReference type="ARBA" id="ARBA00022884"/>
    </source>
</evidence>
<evidence type="ECO:0000313" key="8">
    <source>
        <dbReference type="EMBL" id="MCQ1949716.1"/>
    </source>
</evidence>
<sequence length="274" mass="29153">MGARTQYGGREELGQNFLIHQPTIRLVTGLVRSSGGGSILELGAGDGALTRPLAALGRDLLAIDLDPGCVERLQRRVPAARVRQADALTVPFDRPVIVGNIPFHLTTPILRRLLTTGTWTQAVLLTQWEVARKRAGVGGGTLLTAQTSPWFEFDLRGRVPAAGFRPRPTVDGGVLCLRRRKVPLLGPQDRAAYERFVRGIFSGPGAGLGEILGRYLGSARAARTALSAAGVPVQALPRDVAAAQWPRLWQATASAKGPAGEAGLARANVSRPSR</sequence>
<protein>
    <submittedName>
        <fullName evidence="8">23S ribosomal RNA methyltransferase Erm</fullName>
    </submittedName>
</protein>
<comment type="similarity">
    <text evidence="5">Belongs to the class I-like SAM-binding methyltransferase superfamily. rRNA adenine N(6)-methyltransferase family.</text>
</comment>
<dbReference type="Gene3D" id="3.40.50.150">
    <property type="entry name" value="Vaccinia Virus protein VP39"/>
    <property type="match status" value="1"/>
</dbReference>
<dbReference type="InterPro" id="IPR029063">
    <property type="entry name" value="SAM-dependent_MTases_sf"/>
</dbReference>
<evidence type="ECO:0000256" key="1">
    <source>
        <dbReference type="ARBA" id="ARBA00022603"/>
    </source>
</evidence>
<feature type="binding site" evidence="5">
    <location>
        <position position="43"/>
    </location>
    <ligand>
        <name>S-adenosyl-L-methionine</name>
        <dbReference type="ChEBI" id="CHEBI:59789"/>
    </ligand>
</feature>
<dbReference type="GO" id="GO:0008168">
    <property type="term" value="F:methyltransferase activity"/>
    <property type="evidence" value="ECO:0007669"/>
    <property type="project" value="UniProtKB-KW"/>
</dbReference>
<dbReference type="Proteomes" id="UP001206924">
    <property type="component" value="Unassembled WGS sequence"/>
</dbReference>
<evidence type="ECO:0000256" key="5">
    <source>
        <dbReference type="PROSITE-ProRule" id="PRU01026"/>
    </source>
</evidence>
<proteinExistence type="inferred from homology"/>
<feature type="domain" description="Ribosomal RNA adenine methylase transferase N-terminal" evidence="7">
    <location>
        <begin position="23"/>
        <end position="181"/>
    </location>
</feature>
<keyword evidence="9" id="KW-1185">Reference proteome</keyword>
<feature type="region of interest" description="Disordered" evidence="6">
    <location>
        <begin position="254"/>
        <end position="274"/>
    </location>
</feature>
<organism evidence="8 9">
    <name type="scientific">Arthrobacter jinronghuae</name>
    <dbReference type="NCBI Taxonomy" id="2964609"/>
    <lineage>
        <taxon>Bacteria</taxon>
        <taxon>Bacillati</taxon>
        <taxon>Actinomycetota</taxon>
        <taxon>Actinomycetes</taxon>
        <taxon>Micrococcales</taxon>
        <taxon>Micrococcaceae</taxon>
        <taxon>Arthrobacter</taxon>
    </lineage>
</organism>
<dbReference type="SMART" id="SM00650">
    <property type="entry name" value="rADc"/>
    <property type="match status" value="1"/>
</dbReference>
<keyword evidence="3 5" id="KW-0949">S-adenosyl-L-methionine</keyword>
<dbReference type="InterPro" id="IPR020598">
    <property type="entry name" value="rRNA_Ade_methylase_Trfase_N"/>
</dbReference>
<evidence type="ECO:0000256" key="2">
    <source>
        <dbReference type="ARBA" id="ARBA00022679"/>
    </source>
</evidence>